<dbReference type="OrthoDB" id="282973at2759"/>
<comment type="caution">
    <text evidence="2">The sequence shown here is derived from an EMBL/GenBank/DDBJ whole genome shotgun (WGS) entry which is preliminary data.</text>
</comment>
<dbReference type="AlphaFoldDB" id="A0A5B7J120"/>
<feature type="chain" id="PRO_5022704584" evidence="1">
    <location>
        <begin position="23"/>
        <end position="58"/>
    </location>
</feature>
<evidence type="ECO:0000256" key="1">
    <source>
        <dbReference type="SAM" id="SignalP"/>
    </source>
</evidence>
<organism evidence="2 3">
    <name type="scientific">Portunus trituberculatus</name>
    <name type="common">Swimming crab</name>
    <name type="synonym">Neptunus trituberculatus</name>
    <dbReference type="NCBI Taxonomy" id="210409"/>
    <lineage>
        <taxon>Eukaryota</taxon>
        <taxon>Metazoa</taxon>
        <taxon>Ecdysozoa</taxon>
        <taxon>Arthropoda</taxon>
        <taxon>Crustacea</taxon>
        <taxon>Multicrustacea</taxon>
        <taxon>Malacostraca</taxon>
        <taxon>Eumalacostraca</taxon>
        <taxon>Eucarida</taxon>
        <taxon>Decapoda</taxon>
        <taxon>Pleocyemata</taxon>
        <taxon>Brachyura</taxon>
        <taxon>Eubrachyura</taxon>
        <taxon>Portunoidea</taxon>
        <taxon>Portunidae</taxon>
        <taxon>Portuninae</taxon>
        <taxon>Portunus</taxon>
    </lineage>
</organism>
<protein>
    <submittedName>
        <fullName evidence="2">Uncharacterized protein</fullName>
    </submittedName>
</protein>
<reference evidence="2 3" key="1">
    <citation type="submission" date="2019-05" db="EMBL/GenBank/DDBJ databases">
        <title>Another draft genome of Portunus trituberculatus and its Hox gene families provides insights of decapod evolution.</title>
        <authorList>
            <person name="Jeong J.-H."/>
            <person name="Song I."/>
            <person name="Kim S."/>
            <person name="Choi T."/>
            <person name="Kim D."/>
            <person name="Ryu S."/>
            <person name="Kim W."/>
        </authorList>
    </citation>
    <scope>NUCLEOTIDE SEQUENCE [LARGE SCALE GENOMIC DNA]</scope>
    <source>
        <tissue evidence="2">Muscle</tissue>
    </source>
</reference>
<name>A0A5B7J120_PORTR</name>
<evidence type="ECO:0000313" key="2">
    <source>
        <dbReference type="EMBL" id="MPC87377.1"/>
    </source>
</evidence>
<feature type="signal peptide" evidence="1">
    <location>
        <begin position="1"/>
        <end position="22"/>
    </location>
</feature>
<keyword evidence="3" id="KW-1185">Reference proteome</keyword>
<gene>
    <name evidence="2" type="ORF">E2C01_082239</name>
</gene>
<accession>A0A5B7J120</accession>
<keyword evidence="1" id="KW-0732">Signal</keyword>
<dbReference type="Proteomes" id="UP000324222">
    <property type="component" value="Unassembled WGS sequence"/>
</dbReference>
<dbReference type="EMBL" id="VSRR010074331">
    <property type="protein sequence ID" value="MPC87377.1"/>
    <property type="molecule type" value="Genomic_DNA"/>
</dbReference>
<proteinExistence type="predicted"/>
<sequence length="58" mass="6474">MTTGRLYTVLLLLLPALTHVTGVPLDHSPLHETLRQEFRDAMKTGYTGPTLRRVAQGE</sequence>
<evidence type="ECO:0000313" key="3">
    <source>
        <dbReference type="Proteomes" id="UP000324222"/>
    </source>
</evidence>